<evidence type="ECO:0000313" key="2">
    <source>
        <dbReference type="EMBL" id="NEI51151.1"/>
    </source>
</evidence>
<protein>
    <submittedName>
        <fullName evidence="2">DUF4365 domain-containing protein</fullName>
    </submittedName>
</protein>
<dbReference type="EMBL" id="WUFC01000025">
    <property type="protein sequence ID" value="NEI51151.1"/>
    <property type="molecule type" value="Genomic_DNA"/>
</dbReference>
<dbReference type="AlphaFoldDB" id="A0AAE4YUH7"/>
<dbReference type="InterPro" id="IPR025375">
    <property type="entry name" value="DUF4365"/>
</dbReference>
<gene>
    <name evidence="2" type="ORF">GR217_26165</name>
</gene>
<comment type="caution">
    <text evidence="2">The sequence shown here is derived from an EMBL/GenBank/DDBJ whole genome shotgun (WGS) entry which is preliminary data.</text>
</comment>
<organism evidence="2 3">
    <name type="scientific">Rhizobium ruizarguesonis</name>
    <dbReference type="NCBI Taxonomy" id="2081791"/>
    <lineage>
        <taxon>Bacteria</taxon>
        <taxon>Pseudomonadati</taxon>
        <taxon>Pseudomonadota</taxon>
        <taxon>Alphaproteobacteria</taxon>
        <taxon>Hyphomicrobiales</taxon>
        <taxon>Rhizobiaceae</taxon>
        <taxon>Rhizobium/Agrobacterium group</taxon>
        <taxon>Rhizobium</taxon>
    </lineage>
</organism>
<reference evidence="2 3" key="1">
    <citation type="submission" date="2019-12" db="EMBL/GenBank/DDBJ databases">
        <title>Rhizobium genotypes associated with high levels of biological nitrogen fixation by grain legumes in a temperate-maritime cropping system.</title>
        <authorList>
            <person name="Maluk M."/>
            <person name="Francesc Ferrando Molina F."/>
            <person name="Lopez Del Egido L."/>
            <person name="Lafos M."/>
            <person name="Langarica-Fuentes A."/>
            <person name="Gebre Yohannes G."/>
            <person name="Young M.W."/>
            <person name="Martin P."/>
            <person name="Gantlett R."/>
            <person name="Kenicer G."/>
            <person name="Hawes C."/>
            <person name="Begg G.S."/>
            <person name="Quilliam R.S."/>
            <person name="Squire G.R."/>
            <person name="Poole P.S."/>
            <person name="Young P.W."/>
            <person name="Iannetta P.M."/>
            <person name="James E.K."/>
        </authorList>
    </citation>
    <scope>NUCLEOTIDE SEQUENCE [LARGE SCALE GENOMIC DNA]</scope>
    <source>
        <strain evidence="2 3">JHI985</strain>
    </source>
</reference>
<proteinExistence type="predicted"/>
<sequence>MVRLLQAGIIAFTTLTASAVRLLATIWHWIVPPIPPPRRQHKTALGGHRADPPTCMAMDAVEKVFVRDFKWSFRRLPYSRAGIDARAEILDSGRPTGKFLPLQIRSIPSWAEDGGDYVHRCEHDHVNYWAKHLLPVCIVIVDAHSGMMRWQRADKGSRTETESGWEVVVPAANVLDANARLCFDDAVASDQESLMRSAFALDRELMEEVQDRTTFFVWDEWGDTTAIFSNLQIYIGEGEGDDRDIRIDYHLRANNLHDVMTRLFPWATYSYAAPIKEYSEEVAVHVLEVELRPEAEAYLEAEDFLVAGYPDEEEPRAPESEGYVTAQEEEAFWRSRGVSRGHRDQDV</sequence>
<dbReference type="Pfam" id="PF14280">
    <property type="entry name" value="DUF4365"/>
    <property type="match status" value="1"/>
</dbReference>
<evidence type="ECO:0000313" key="3">
    <source>
        <dbReference type="Proteomes" id="UP000661163"/>
    </source>
</evidence>
<evidence type="ECO:0000259" key="1">
    <source>
        <dbReference type="Pfam" id="PF14280"/>
    </source>
</evidence>
<dbReference type="Proteomes" id="UP000661163">
    <property type="component" value="Unassembled WGS sequence"/>
</dbReference>
<feature type="domain" description="DUF4365" evidence="1">
    <location>
        <begin position="59"/>
        <end position="179"/>
    </location>
</feature>
<name>A0AAE4YUH7_9HYPH</name>
<accession>A0AAE4YUH7</accession>
<dbReference type="RefSeq" id="WP_131707233.1">
    <property type="nucleotide sequence ID" value="NZ_WUFC01000025.1"/>
</dbReference>